<comment type="subcellular location">
    <subcellularLocation>
        <location evidence="1">Membrane</location>
        <topology evidence="1">Multi-pass membrane protein</topology>
    </subcellularLocation>
</comment>
<dbReference type="EMBL" id="JBGBPQ010000002">
    <property type="protein sequence ID" value="KAL1527563.1"/>
    <property type="molecule type" value="Genomic_DNA"/>
</dbReference>
<evidence type="ECO:0000256" key="3">
    <source>
        <dbReference type="ARBA" id="ARBA00022692"/>
    </source>
</evidence>
<dbReference type="PROSITE" id="PS01114">
    <property type="entry name" value="GPR1_FUN34_YAAH"/>
    <property type="match status" value="1"/>
</dbReference>
<feature type="transmembrane region" description="Helical" evidence="7">
    <location>
        <begin position="127"/>
        <end position="148"/>
    </location>
</feature>
<protein>
    <submittedName>
        <fullName evidence="8">Uncharacterized protein</fullName>
    </submittedName>
</protein>
<evidence type="ECO:0000313" key="9">
    <source>
        <dbReference type="Proteomes" id="UP001515480"/>
    </source>
</evidence>
<keyword evidence="9" id="KW-1185">Reference proteome</keyword>
<dbReference type="GO" id="GO:0071422">
    <property type="term" value="P:succinate transmembrane transport"/>
    <property type="evidence" value="ECO:0007669"/>
    <property type="project" value="TreeGrafter"/>
</dbReference>
<feature type="transmembrane region" description="Helical" evidence="7">
    <location>
        <begin position="67"/>
        <end position="85"/>
    </location>
</feature>
<keyword evidence="4 7" id="KW-1133">Transmembrane helix</keyword>
<evidence type="ECO:0000256" key="7">
    <source>
        <dbReference type="SAM" id="Phobius"/>
    </source>
</evidence>
<comment type="similarity">
    <text evidence="2">Belongs to the acetate uptake transporter (AceTr) (TC 2.A.96) family.</text>
</comment>
<dbReference type="InterPro" id="IPR047623">
    <property type="entry name" value="SatP"/>
</dbReference>
<dbReference type="PANTHER" id="PTHR30178:SF3">
    <property type="entry name" value="SUCCINATE-ACETATE_PROTON SYMPORTER SATP"/>
    <property type="match status" value="1"/>
</dbReference>
<evidence type="ECO:0000256" key="4">
    <source>
        <dbReference type="ARBA" id="ARBA00022989"/>
    </source>
</evidence>
<dbReference type="Pfam" id="PF01184">
    <property type="entry name" value="Gpr1_Fun34_YaaH"/>
    <property type="match status" value="1"/>
</dbReference>
<comment type="caution">
    <text evidence="8">The sequence shown here is derived from an EMBL/GenBank/DDBJ whole genome shotgun (WGS) entry which is preliminary data.</text>
</comment>
<evidence type="ECO:0000256" key="6">
    <source>
        <dbReference type="SAM" id="MobiDB-lite"/>
    </source>
</evidence>
<feature type="transmembrane region" description="Helical" evidence="7">
    <location>
        <begin position="160"/>
        <end position="180"/>
    </location>
</feature>
<dbReference type="Proteomes" id="UP001515480">
    <property type="component" value="Unassembled WGS sequence"/>
</dbReference>
<name>A0AB34K2S7_PRYPA</name>
<dbReference type="GO" id="GO:0005886">
    <property type="term" value="C:plasma membrane"/>
    <property type="evidence" value="ECO:0007669"/>
    <property type="project" value="TreeGrafter"/>
</dbReference>
<evidence type="ECO:0000256" key="2">
    <source>
        <dbReference type="ARBA" id="ARBA00005587"/>
    </source>
</evidence>
<dbReference type="PANTHER" id="PTHR30178">
    <property type="entry name" value="INNER MEMBRANE PROTEIN YAAH"/>
    <property type="match status" value="1"/>
</dbReference>
<dbReference type="AlphaFoldDB" id="A0AB34K2S7"/>
<reference evidence="8 9" key="1">
    <citation type="journal article" date="2024" name="Science">
        <title>Giant polyketide synthase enzymes in the biosynthesis of giant marine polyether toxins.</title>
        <authorList>
            <person name="Fallon T.R."/>
            <person name="Shende V.V."/>
            <person name="Wierzbicki I.H."/>
            <person name="Pendleton A.L."/>
            <person name="Watervoot N.F."/>
            <person name="Auber R.P."/>
            <person name="Gonzalez D.J."/>
            <person name="Wisecaver J.H."/>
            <person name="Moore B.S."/>
        </authorList>
    </citation>
    <scope>NUCLEOTIDE SEQUENCE [LARGE SCALE GENOMIC DNA]</scope>
    <source>
        <strain evidence="8 9">12B1</strain>
    </source>
</reference>
<feature type="transmembrane region" description="Helical" evidence="7">
    <location>
        <begin position="12"/>
        <end position="31"/>
    </location>
</feature>
<sequence length="354" mass="38387">MSVTLGNPAPLGLLAFGMTTALLMYVDLGWVEHAYLEEVFGYMAFYGGFAQLIVGVLELFKGSSFGFAAFGSYGAFWMGQAIVFLESRKLTTDFDGSAAYPGGKCAFFCTWGVFTFGFWICTFRKNVCLVVVFGLLMLTFFLLAGAAVKGEGHEDVLKVAASFGFATAVAAVYTAFAELINEQYGRHLLPGIKPLVSSGPKTIDAKLMDKVIQYSERSNTMSMSLAHLQIQSVDDIEVIRSGIERRIKAVKPDGGKVHAIVNYKGTSINDELVSEYWKMTQDIQSRFYLSVKRFHVTSSFADGGDDSALPGMTSLLAPSGAPTQMQQLSGAVPAAKMQRSNVRDEFAPTAVSAQ</sequence>
<dbReference type="GO" id="GO:0015360">
    <property type="term" value="F:acetate:proton symporter activity"/>
    <property type="evidence" value="ECO:0007669"/>
    <property type="project" value="TreeGrafter"/>
</dbReference>
<dbReference type="NCBIfam" id="NF038013">
    <property type="entry name" value="AceTr_1"/>
    <property type="match status" value="1"/>
</dbReference>
<evidence type="ECO:0000313" key="8">
    <source>
        <dbReference type="EMBL" id="KAL1527563.1"/>
    </source>
</evidence>
<evidence type="ECO:0000256" key="1">
    <source>
        <dbReference type="ARBA" id="ARBA00004141"/>
    </source>
</evidence>
<feature type="region of interest" description="Disordered" evidence="6">
    <location>
        <begin position="327"/>
        <end position="354"/>
    </location>
</feature>
<keyword evidence="5 7" id="KW-0472">Membrane</keyword>
<feature type="transmembrane region" description="Helical" evidence="7">
    <location>
        <begin position="43"/>
        <end position="60"/>
    </location>
</feature>
<feature type="transmembrane region" description="Helical" evidence="7">
    <location>
        <begin position="97"/>
        <end position="120"/>
    </location>
</feature>
<proteinExistence type="inferred from homology"/>
<dbReference type="InterPro" id="IPR047622">
    <property type="entry name" value="GPR1_FUN34_YAAH"/>
</dbReference>
<gene>
    <name evidence="8" type="ORF">AB1Y20_008950</name>
</gene>
<evidence type="ECO:0000256" key="5">
    <source>
        <dbReference type="ARBA" id="ARBA00023136"/>
    </source>
</evidence>
<dbReference type="InterPro" id="IPR000791">
    <property type="entry name" value="Gpr1/Fun34/SatP-like"/>
</dbReference>
<accession>A0AB34K2S7</accession>
<keyword evidence="3 7" id="KW-0812">Transmembrane</keyword>
<organism evidence="8 9">
    <name type="scientific">Prymnesium parvum</name>
    <name type="common">Toxic golden alga</name>
    <dbReference type="NCBI Taxonomy" id="97485"/>
    <lineage>
        <taxon>Eukaryota</taxon>
        <taxon>Haptista</taxon>
        <taxon>Haptophyta</taxon>
        <taxon>Prymnesiophyceae</taxon>
        <taxon>Prymnesiales</taxon>
        <taxon>Prymnesiaceae</taxon>
        <taxon>Prymnesium</taxon>
    </lineage>
</organism>